<name>A0A6A1WRR7_9ROSI</name>
<evidence type="ECO:0000256" key="8">
    <source>
        <dbReference type="PROSITE-ProRule" id="PRU00108"/>
    </source>
</evidence>
<keyword evidence="12" id="KW-1185">Reference proteome</keyword>
<dbReference type="AlphaFoldDB" id="A0A6A1WRR7"/>
<evidence type="ECO:0000256" key="1">
    <source>
        <dbReference type="ARBA" id="ARBA00004123"/>
    </source>
</evidence>
<organism evidence="11 12">
    <name type="scientific">Morella rubra</name>
    <name type="common">Chinese bayberry</name>
    <dbReference type="NCBI Taxonomy" id="262757"/>
    <lineage>
        <taxon>Eukaryota</taxon>
        <taxon>Viridiplantae</taxon>
        <taxon>Streptophyta</taxon>
        <taxon>Embryophyta</taxon>
        <taxon>Tracheophyta</taxon>
        <taxon>Spermatophyta</taxon>
        <taxon>Magnoliopsida</taxon>
        <taxon>eudicotyledons</taxon>
        <taxon>Gunneridae</taxon>
        <taxon>Pentapetalae</taxon>
        <taxon>rosids</taxon>
        <taxon>fabids</taxon>
        <taxon>Fagales</taxon>
        <taxon>Myricaceae</taxon>
        <taxon>Morella</taxon>
    </lineage>
</organism>
<evidence type="ECO:0000313" key="11">
    <source>
        <dbReference type="EMBL" id="KAB1226468.1"/>
    </source>
</evidence>
<comment type="similarity">
    <text evidence="2">Belongs to the TALE/BELL homeobox family.</text>
</comment>
<dbReference type="CDD" id="cd00086">
    <property type="entry name" value="homeodomain"/>
    <property type="match status" value="1"/>
</dbReference>
<keyword evidence="7 8" id="KW-0539">Nucleus</keyword>
<dbReference type="GO" id="GO:0003677">
    <property type="term" value="F:DNA binding"/>
    <property type="evidence" value="ECO:0007669"/>
    <property type="project" value="UniProtKB-UniRule"/>
</dbReference>
<dbReference type="Pfam" id="PF07526">
    <property type="entry name" value="POX"/>
    <property type="match status" value="1"/>
</dbReference>
<dbReference type="Gene3D" id="1.10.10.60">
    <property type="entry name" value="Homeodomain-like"/>
    <property type="match status" value="1"/>
</dbReference>
<dbReference type="Pfam" id="PF05920">
    <property type="entry name" value="Homeobox_KN"/>
    <property type="match status" value="1"/>
</dbReference>
<dbReference type="InterPro" id="IPR008422">
    <property type="entry name" value="KN_HD"/>
</dbReference>
<dbReference type="SMART" id="SM00389">
    <property type="entry name" value="HOX"/>
    <property type="match status" value="1"/>
</dbReference>
<feature type="compositionally biased region" description="Polar residues" evidence="9">
    <location>
        <begin position="176"/>
        <end position="186"/>
    </location>
</feature>
<dbReference type="PANTHER" id="PTHR11850">
    <property type="entry name" value="HOMEOBOX PROTEIN TRANSCRIPTION FACTORS"/>
    <property type="match status" value="1"/>
</dbReference>
<evidence type="ECO:0000256" key="6">
    <source>
        <dbReference type="ARBA" id="ARBA00023163"/>
    </source>
</evidence>
<evidence type="ECO:0000256" key="9">
    <source>
        <dbReference type="SAM" id="MobiDB-lite"/>
    </source>
</evidence>
<dbReference type="InterPro" id="IPR009057">
    <property type="entry name" value="Homeodomain-like_sf"/>
</dbReference>
<feature type="region of interest" description="Disordered" evidence="9">
    <location>
        <begin position="173"/>
        <end position="201"/>
    </location>
</feature>
<dbReference type="FunFam" id="1.10.10.60:FF:000117">
    <property type="entry name" value="BEL1-like homeodomain protein 9"/>
    <property type="match status" value="1"/>
</dbReference>
<evidence type="ECO:0000256" key="2">
    <source>
        <dbReference type="ARBA" id="ARBA00006454"/>
    </source>
</evidence>
<dbReference type="OrthoDB" id="10056939at2759"/>
<evidence type="ECO:0000256" key="4">
    <source>
        <dbReference type="ARBA" id="ARBA00023125"/>
    </source>
</evidence>
<feature type="domain" description="Homeobox" evidence="10">
    <location>
        <begin position="119"/>
        <end position="160"/>
    </location>
</feature>
<evidence type="ECO:0000259" key="10">
    <source>
        <dbReference type="PROSITE" id="PS50071"/>
    </source>
</evidence>
<dbReference type="EMBL" id="RXIC02000019">
    <property type="protein sequence ID" value="KAB1226468.1"/>
    <property type="molecule type" value="Genomic_DNA"/>
</dbReference>
<comment type="caution">
    <text evidence="11">The sequence shown here is derived from an EMBL/GenBank/DDBJ whole genome shotgun (WGS) entry which is preliminary data.</text>
</comment>
<dbReference type="InterPro" id="IPR050224">
    <property type="entry name" value="TALE_homeobox"/>
</dbReference>
<keyword evidence="4 8" id="KW-0238">DNA-binding</keyword>
<feature type="compositionally biased region" description="Polar residues" evidence="9">
    <location>
        <begin position="55"/>
        <end position="65"/>
    </location>
</feature>
<dbReference type="SUPFAM" id="SSF46689">
    <property type="entry name" value="Homeodomain-like"/>
    <property type="match status" value="1"/>
</dbReference>
<gene>
    <name evidence="11" type="ORF">CJ030_MR1G014050</name>
</gene>
<comment type="subcellular location">
    <subcellularLocation>
        <location evidence="1 8">Nucleus</location>
    </subcellularLocation>
</comment>
<proteinExistence type="inferred from homology"/>
<evidence type="ECO:0000256" key="3">
    <source>
        <dbReference type="ARBA" id="ARBA00023015"/>
    </source>
</evidence>
<dbReference type="InterPro" id="IPR001356">
    <property type="entry name" value="HD"/>
</dbReference>
<sequence>MQMVVSSFESVAGLSSATPYISLALKSITRHFQSLKNAIADQLKHIRKAMGEDLSSPTTGASSSKGDAKTPKLKYLDQSLQRNKYGGGNVGFLETQHHIWKPQRGLPERSVAILRAWLFEHFLHPYPTDTDKHMLATQTGLSRNQVSNWFINARVRVWKPMVEEIHMLETRGLAEPNQNSSQNDQNVAAGGTCPPDRDQHSNNLGINVMPNKQIGYFGAGSSLGNGNELNAEQWNREKRSRMDCQIPSSVDGSLMGFAPYQRHGLDIGGLGTVSLTLGLRHGAENAQHQQQMLQRQDGHIIGREFGGGIIHDFGG</sequence>
<keyword evidence="5 8" id="KW-0371">Homeobox</keyword>
<evidence type="ECO:0000256" key="5">
    <source>
        <dbReference type="ARBA" id="ARBA00023155"/>
    </source>
</evidence>
<feature type="DNA-binding region" description="Homeobox" evidence="8">
    <location>
        <begin position="121"/>
        <end position="161"/>
    </location>
</feature>
<dbReference type="GO" id="GO:0005634">
    <property type="term" value="C:nucleus"/>
    <property type="evidence" value="ECO:0007669"/>
    <property type="project" value="UniProtKB-SubCell"/>
</dbReference>
<protein>
    <submittedName>
        <fullName evidence="11">BEL1-like homeodomain protein 8</fullName>
    </submittedName>
</protein>
<evidence type="ECO:0000313" key="12">
    <source>
        <dbReference type="Proteomes" id="UP000516437"/>
    </source>
</evidence>
<accession>A0A6A1WRR7</accession>
<dbReference type="Proteomes" id="UP000516437">
    <property type="component" value="Chromosome 1"/>
</dbReference>
<keyword evidence="3" id="KW-0805">Transcription regulation</keyword>
<feature type="region of interest" description="Disordered" evidence="9">
    <location>
        <begin position="51"/>
        <end position="70"/>
    </location>
</feature>
<dbReference type="PROSITE" id="PS50071">
    <property type="entry name" value="HOMEOBOX_2"/>
    <property type="match status" value="1"/>
</dbReference>
<dbReference type="GO" id="GO:0006355">
    <property type="term" value="P:regulation of DNA-templated transcription"/>
    <property type="evidence" value="ECO:0007669"/>
    <property type="project" value="InterPro"/>
</dbReference>
<keyword evidence="6" id="KW-0804">Transcription</keyword>
<reference evidence="11 12" key="1">
    <citation type="journal article" date="2019" name="Plant Biotechnol. J.">
        <title>The red bayberry genome and genetic basis of sex determination.</title>
        <authorList>
            <person name="Jia H.M."/>
            <person name="Jia H.J."/>
            <person name="Cai Q.L."/>
            <person name="Wang Y."/>
            <person name="Zhao H.B."/>
            <person name="Yang W.F."/>
            <person name="Wang G.Y."/>
            <person name="Li Y.H."/>
            <person name="Zhan D.L."/>
            <person name="Shen Y.T."/>
            <person name="Niu Q.F."/>
            <person name="Chang L."/>
            <person name="Qiu J."/>
            <person name="Zhao L."/>
            <person name="Xie H.B."/>
            <person name="Fu W.Y."/>
            <person name="Jin J."/>
            <person name="Li X.W."/>
            <person name="Jiao Y."/>
            <person name="Zhou C.C."/>
            <person name="Tu T."/>
            <person name="Chai C.Y."/>
            <person name="Gao J.L."/>
            <person name="Fan L.J."/>
            <person name="van de Weg E."/>
            <person name="Wang J.Y."/>
            <person name="Gao Z.S."/>
        </authorList>
    </citation>
    <scope>NUCLEOTIDE SEQUENCE [LARGE SCALE GENOMIC DNA]</scope>
    <source>
        <tissue evidence="11">Leaves</tissue>
    </source>
</reference>
<dbReference type="InterPro" id="IPR006563">
    <property type="entry name" value="POX_dom"/>
</dbReference>
<evidence type="ECO:0000256" key="7">
    <source>
        <dbReference type="ARBA" id="ARBA00023242"/>
    </source>
</evidence>